<comment type="caution">
    <text evidence="13">The sequence shown here is derived from an EMBL/GenBank/DDBJ whole genome shotgun (WGS) entry which is preliminary data.</text>
</comment>
<evidence type="ECO:0000256" key="1">
    <source>
        <dbReference type="ARBA" id="ARBA00005984"/>
    </source>
</evidence>
<dbReference type="InterPro" id="IPR018299">
    <property type="entry name" value="Alkaline_phosphatase_AS"/>
</dbReference>
<evidence type="ECO:0000256" key="9">
    <source>
        <dbReference type="PIRSR" id="PIRSR601952-2"/>
    </source>
</evidence>
<evidence type="ECO:0000256" key="10">
    <source>
        <dbReference type="RuleBase" id="RU003946"/>
    </source>
</evidence>
<feature type="active site" description="Phosphoserine intermediate" evidence="8">
    <location>
        <position position="175"/>
    </location>
</feature>
<dbReference type="PRINTS" id="PR00113">
    <property type="entry name" value="ALKPHPHTASE"/>
</dbReference>
<keyword evidence="5 11" id="KW-0378">Hydrolase</keyword>
<dbReference type="EC" id="3.1.3.1" evidence="2 11"/>
<dbReference type="SUPFAM" id="SSF53649">
    <property type="entry name" value="Alkaline phosphatase-like"/>
    <property type="match status" value="1"/>
</dbReference>
<feature type="transmembrane region" description="Helical" evidence="12">
    <location>
        <begin position="78"/>
        <end position="100"/>
    </location>
</feature>
<keyword evidence="3" id="KW-0597">Phosphoprotein</keyword>
<evidence type="ECO:0000313" key="14">
    <source>
        <dbReference type="Proteomes" id="UP000241769"/>
    </source>
</evidence>
<dbReference type="InParanoid" id="A0A2P6N5V2"/>
<feature type="binding site" evidence="9">
    <location>
        <position position="228"/>
    </location>
    <ligand>
        <name>Mg(2+)</name>
        <dbReference type="ChEBI" id="CHEBI:18420"/>
    </ligand>
</feature>
<dbReference type="PROSITE" id="PS00123">
    <property type="entry name" value="ALKALINE_PHOSPHATASE"/>
    <property type="match status" value="1"/>
</dbReference>
<feature type="binding site" evidence="9">
    <location>
        <position position="397"/>
    </location>
    <ligand>
        <name>Zn(2+)</name>
        <dbReference type="ChEBI" id="CHEBI:29105"/>
        <label>2</label>
    </ligand>
</feature>
<evidence type="ECO:0000256" key="5">
    <source>
        <dbReference type="ARBA" id="ARBA00022801"/>
    </source>
</evidence>
<comment type="catalytic activity">
    <reaction evidence="11">
        <text>a phosphate monoester + H2O = an alcohol + phosphate</text>
        <dbReference type="Rhea" id="RHEA:15017"/>
        <dbReference type="ChEBI" id="CHEBI:15377"/>
        <dbReference type="ChEBI" id="CHEBI:30879"/>
        <dbReference type="ChEBI" id="CHEBI:43474"/>
        <dbReference type="ChEBI" id="CHEBI:67140"/>
        <dbReference type="EC" id="3.1.3.1"/>
    </reaction>
</comment>
<dbReference type="SMART" id="SM00098">
    <property type="entry name" value="alkPPc"/>
    <property type="match status" value="1"/>
</dbReference>
<comment type="cofactor">
    <cofactor evidence="9">
        <name>Mg(2+)</name>
        <dbReference type="ChEBI" id="CHEBI:18420"/>
    </cofactor>
    <text evidence="9">Binds 1 Mg(2+) ion.</text>
</comment>
<dbReference type="FunCoup" id="A0A2P6N5V2">
    <property type="interactions" value="71"/>
</dbReference>
<keyword evidence="12" id="KW-0812">Transmembrane</keyword>
<comment type="cofactor">
    <cofactor evidence="9">
        <name>Zn(2+)</name>
        <dbReference type="ChEBI" id="CHEBI:29105"/>
    </cofactor>
    <text evidence="9">Binds 2 Zn(2+) ions.</text>
</comment>
<evidence type="ECO:0000256" key="11">
    <source>
        <dbReference type="RuleBase" id="RU003947"/>
    </source>
</evidence>
<evidence type="ECO:0000256" key="6">
    <source>
        <dbReference type="ARBA" id="ARBA00022833"/>
    </source>
</evidence>
<name>A0A2P6N5V2_9EUKA</name>
<organism evidence="13 14">
    <name type="scientific">Planoprotostelium fungivorum</name>
    <dbReference type="NCBI Taxonomy" id="1890364"/>
    <lineage>
        <taxon>Eukaryota</taxon>
        <taxon>Amoebozoa</taxon>
        <taxon>Evosea</taxon>
        <taxon>Variosea</taxon>
        <taxon>Cavosteliida</taxon>
        <taxon>Cavosteliaceae</taxon>
        <taxon>Planoprotostelium</taxon>
    </lineage>
</organism>
<proteinExistence type="inferred from homology"/>
<feature type="binding site" evidence="9">
    <location>
        <position position="398"/>
    </location>
    <ligand>
        <name>Zn(2+)</name>
        <dbReference type="ChEBI" id="CHEBI:29105"/>
        <label>2</label>
    </ligand>
</feature>
<feature type="binding site" evidence="9">
    <location>
        <position position="226"/>
    </location>
    <ligand>
        <name>Mg(2+)</name>
        <dbReference type="ChEBI" id="CHEBI:18420"/>
    </ligand>
</feature>
<keyword evidence="12" id="KW-0472">Membrane</keyword>
<dbReference type="Gene3D" id="3.40.720.10">
    <property type="entry name" value="Alkaline Phosphatase, subunit A"/>
    <property type="match status" value="1"/>
</dbReference>
<dbReference type="Gene3D" id="1.10.60.40">
    <property type="match status" value="1"/>
</dbReference>
<feature type="binding site" evidence="9">
    <location>
        <position position="359"/>
    </location>
    <ligand>
        <name>Zn(2+)</name>
        <dbReference type="ChEBI" id="CHEBI:29105"/>
        <label>2</label>
    </ligand>
</feature>
<evidence type="ECO:0000256" key="12">
    <source>
        <dbReference type="SAM" id="Phobius"/>
    </source>
</evidence>
<dbReference type="Pfam" id="PF00245">
    <property type="entry name" value="Alk_phosphatase"/>
    <property type="match status" value="1"/>
</dbReference>
<dbReference type="Proteomes" id="UP000241769">
    <property type="component" value="Unassembled WGS sequence"/>
</dbReference>
<keyword evidence="7 9" id="KW-0460">Magnesium</keyword>
<dbReference type="InterPro" id="IPR001952">
    <property type="entry name" value="Alkaline_phosphatase"/>
</dbReference>
<dbReference type="CDD" id="cd16012">
    <property type="entry name" value="ALP"/>
    <property type="match status" value="1"/>
</dbReference>
<comment type="similarity">
    <text evidence="1 10">Belongs to the alkaline phosphatase family.</text>
</comment>
<reference evidence="13 14" key="1">
    <citation type="journal article" date="2018" name="Genome Biol. Evol.">
        <title>Multiple Roots of Fruiting Body Formation in Amoebozoa.</title>
        <authorList>
            <person name="Hillmann F."/>
            <person name="Forbes G."/>
            <person name="Novohradska S."/>
            <person name="Ferling I."/>
            <person name="Riege K."/>
            <person name="Groth M."/>
            <person name="Westermann M."/>
            <person name="Marz M."/>
            <person name="Spaller T."/>
            <person name="Winckler T."/>
            <person name="Schaap P."/>
            <person name="Glockner G."/>
        </authorList>
    </citation>
    <scope>NUCLEOTIDE SEQUENCE [LARGE SCALE GENOMIC DNA]</scope>
    <source>
        <strain evidence="13 14">Jena</strain>
    </source>
</reference>
<evidence type="ECO:0000256" key="2">
    <source>
        <dbReference type="ARBA" id="ARBA00012647"/>
    </source>
</evidence>
<dbReference type="PANTHER" id="PTHR11596:SF5">
    <property type="entry name" value="ALKALINE PHOSPHATASE"/>
    <property type="match status" value="1"/>
</dbReference>
<keyword evidence="6 9" id="KW-0862">Zinc</keyword>
<evidence type="ECO:0000256" key="8">
    <source>
        <dbReference type="PIRSR" id="PIRSR601952-1"/>
    </source>
</evidence>
<evidence type="ECO:0000256" key="4">
    <source>
        <dbReference type="ARBA" id="ARBA00022723"/>
    </source>
</evidence>
<dbReference type="EMBL" id="MDYQ01000188">
    <property type="protein sequence ID" value="PRP79324.1"/>
    <property type="molecule type" value="Genomic_DNA"/>
</dbReference>
<evidence type="ECO:0000313" key="13">
    <source>
        <dbReference type="EMBL" id="PRP79324.1"/>
    </source>
</evidence>
<feature type="binding site" evidence="9">
    <location>
        <position position="355"/>
    </location>
    <ligand>
        <name>Zn(2+)</name>
        <dbReference type="ChEBI" id="CHEBI:29105"/>
        <label>2</label>
    </ligand>
</feature>
<keyword evidence="14" id="KW-1185">Reference proteome</keyword>
<dbReference type="InterPro" id="IPR017850">
    <property type="entry name" value="Alkaline_phosphatase_core_sf"/>
</dbReference>
<feature type="binding site" evidence="9">
    <location>
        <position position="490"/>
    </location>
    <ligand>
        <name>Zn(2+)</name>
        <dbReference type="ChEBI" id="CHEBI:29105"/>
        <label>2</label>
    </ligand>
</feature>
<feature type="binding site" evidence="9">
    <location>
        <position position="350"/>
    </location>
    <ligand>
        <name>Mg(2+)</name>
        <dbReference type="ChEBI" id="CHEBI:18420"/>
    </ligand>
</feature>
<dbReference type="OrthoDB" id="7392499at2759"/>
<keyword evidence="12" id="KW-1133">Transmembrane helix</keyword>
<feature type="binding site" evidence="9">
    <location>
        <position position="119"/>
    </location>
    <ligand>
        <name>Zn(2+)</name>
        <dbReference type="ChEBI" id="CHEBI:29105"/>
        <label>2</label>
    </ligand>
</feature>
<dbReference type="GO" id="GO:0004035">
    <property type="term" value="F:alkaline phosphatase activity"/>
    <property type="evidence" value="ECO:0007669"/>
    <property type="project" value="UniProtKB-EC"/>
</dbReference>
<sequence>MNSLNLHSTTDRWASHCEAEPRTRTRSSTYLVDVSLKMRRGEWNLQSDDLLDDPEYGVKRGPLARVPYANQFAPRTQWIALGSLVVLLLLFLLIIITSVARTHTNDNGTYKNVIFMISDGYGPASQVMARVTNAVETTPNYDPSHPTIKTNPLPLDEYLVGTARTYSSDSWVTDSAAGATAYSCALKTYNNAIGVDENKQPCGNLFEAGRSKGMATGIVVTSSFSHATPASFSSHSIHRDAEDFIASQQMKAGLDVMFGGGSRYWNERKDGRDLFEEAKKDPYSYTVTSNLSEWEQVNRVPVLSLFTRGQMSYDIDRDAKVEPSLSEMVSKAIHLLSNKPNNRGFMLLIEGSRIDHAGHSNDAPSHYRDIMAYQEAVKTVMEFAKKDGNTIVVSVSDHETGGLTLGQVKYYEWKPELLLQAKASSYIIASKMREKNETRSIFKQYYNMDLTDAEEFKINSTFSMTLDDTIIQVGHVFSDRARLGWTTLAHTGVDVNLYAYGPNTEKLRGNLENIEVGKFVESTLGLNLENETKRLKSNDVDPVPRK</sequence>
<gene>
    <name evidence="13" type="ORF">PROFUN_13018</name>
</gene>
<feature type="binding site" evidence="9">
    <location>
        <position position="119"/>
    </location>
    <ligand>
        <name>Mg(2+)</name>
        <dbReference type="ChEBI" id="CHEBI:18420"/>
    </ligand>
</feature>
<protein>
    <recommendedName>
        <fullName evidence="2 11">Alkaline phosphatase</fullName>
        <ecNumber evidence="2 11">3.1.3.1</ecNumber>
    </recommendedName>
</protein>
<evidence type="ECO:0000256" key="3">
    <source>
        <dbReference type="ARBA" id="ARBA00022553"/>
    </source>
</evidence>
<evidence type="ECO:0000256" key="7">
    <source>
        <dbReference type="ARBA" id="ARBA00022842"/>
    </source>
</evidence>
<dbReference type="AlphaFoldDB" id="A0A2P6N5V2"/>
<dbReference type="STRING" id="1890364.A0A2P6N5V2"/>
<keyword evidence="4 9" id="KW-0479">Metal-binding</keyword>
<accession>A0A2P6N5V2</accession>
<dbReference type="GO" id="GO:0046872">
    <property type="term" value="F:metal ion binding"/>
    <property type="evidence" value="ECO:0007669"/>
    <property type="project" value="UniProtKB-KW"/>
</dbReference>
<dbReference type="PANTHER" id="PTHR11596">
    <property type="entry name" value="ALKALINE PHOSPHATASE"/>
    <property type="match status" value="1"/>
</dbReference>